<dbReference type="AlphaFoldDB" id="A0A428NQ05"/>
<feature type="compositionally biased region" description="Basic and acidic residues" evidence="1">
    <location>
        <begin position="52"/>
        <end position="65"/>
    </location>
</feature>
<dbReference type="Proteomes" id="UP000287972">
    <property type="component" value="Unassembled WGS sequence"/>
</dbReference>
<proteinExistence type="predicted"/>
<name>A0A428NQ05_9HYPO</name>
<feature type="region of interest" description="Disordered" evidence="1">
    <location>
        <begin position="30"/>
        <end position="133"/>
    </location>
</feature>
<evidence type="ECO:0000256" key="1">
    <source>
        <dbReference type="SAM" id="MobiDB-lite"/>
    </source>
</evidence>
<reference evidence="3 4" key="1">
    <citation type="submission" date="2017-06" db="EMBL/GenBank/DDBJ databases">
        <title>Comparative genomic analysis of Ambrosia Fusariam Clade fungi.</title>
        <authorList>
            <person name="Stajich J.E."/>
            <person name="Carrillo J."/>
            <person name="Kijimoto T."/>
            <person name="Eskalen A."/>
            <person name="O'Donnell K."/>
            <person name="Kasson M."/>
        </authorList>
    </citation>
    <scope>NUCLEOTIDE SEQUENCE [LARGE SCALE GENOMIC DNA]</scope>
    <source>
        <strain evidence="3 4">NRRL62606</strain>
    </source>
</reference>
<comment type="caution">
    <text evidence="3">The sequence shown here is derived from an EMBL/GenBank/DDBJ whole genome shotgun (WGS) entry which is preliminary data.</text>
</comment>
<sequence>MSNSDSRVLTWLDSVPDDLLYARTRSAFQEQAYSRKRPHPDSPAPLSPPTSQRERARRIPLERKLVSKMLPVTPSNKRRKVGRQLMPGEDASPCDNDETPTQPNRGAASSLRDSETSSLSYQSSHASNNSSPSKMFSALGLYPSGVDRKQLDVDDPDVPVSLAELCIEMETIATGSRVVPKYLEPEISHLKTSARTFSLFRPGVFDPLVNATTSTETTPGVASDSLPAGHHKLTLDEIVQFVGDARDCHDMEQEEAGWNNLVHTPLLRAVFYGKSPRGRQLDGFCPCTSASILSGYRISSFHGKKVDYVFHLDPSKDSDQPAIENAALELRRTLTDNSINHTSYPPLRSHPLSVSIETKRSGESEQKAQLQMGVWQAAQWKLLSELAGDDLHKLPFIPGIFIHGHEWKFVATSHQNGKTVSNLLYLVVSLKDLQANSYVWTLWTGGTFGSTETPLKTFQAIAGVRRLRAWSLEVFWPWYKAYVLKAPTTSISAPSG</sequence>
<gene>
    <name evidence="3" type="ORF">CEP51_016436</name>
</gene>
<evidence type="ECO:0000259" key="2">
    <source>
        <dbReference type="Pfam" id="PF20516"/>
    </source>
</evidence>
<feature type="compositionally biased region" description="Low complexity" evidence="1">
    <location>
        <begin position="116"/>
        <end position="133"/>
    </location>
</feature>
<evidence type="ECO:0000313" key="3">
    <source>
        <dbReference type="EMBL" id="RSL42835.1"/>
    </source>
</evidence>
<accession>A0A428NQ05</accession>
<dbReference type="EMBL" id="NKCL01001152">
    <property type="protein sequence ID" value="RSL42835.1"/>
    <property type="molecule type" value="Genomic_DNA"/>
</dbReference>
<organism evidence="3 4">
    <name type="scientific">Fusarium floridanum</name>
    <dbReference type="NCBI Taxonomy" id="1325733"/>
    <lineage>
        <taxon>Eukaryota</taxon>
        <taxon>Fungi</taxon>
        <taxon>Dikarya</taxon>
        <taxon>Ascomycota</taxon>
        <taxon>Pezizomycotina</taxon>
        <taxon>Sordariomycetes</taxon>
        <taxon>Hypocreomycetidae</taxon>
        <taxon>Hypocreales</taxon>
        <taxon>Nectriaceae</taxon>
        <taxon>Fusarium</taxon>
        <taxon>Fusarium solani species complex</taxon>
    </lineage>
</organism>
<dbReference type="Pfam" id="PF20516">
    <property type="entry name" value="PDDEXK_12"/>
    <property type="match status" value="1"/>
</dbReference>
<keyword evidence="4" id="KW-1185">Reference proteome</keyword>
<evidence type="ECO:0000313" key="4">
    <source>
        <dbReference type="Proteomes" id="UP000287972"/>
    </source>
</evidence>
<feature type="domain" description="PD-(D/E)XK nuclease-like" evidence="2">
    <location>
        <begin position="225"/>
        <end position="476"/>
    </location>
</feature>
<protein>
    <recommendedName>
        <fullName evidence="2">PD-(D/E)XK nuclease-like domain-containing protein</fullName>
    </recommendedName>
</protein>
<dbReference type="InterPro" id="IPR046797">
    <property type="entry name" value="PDDEXK_12"/>
</dbReference>